<dbReference type="Ensembl" id="ENSLACT00000006490.1">
    <property type="protein sequence ID" value="ENSLACP00000006437.1"/>
    <property type="gene ID" value="ENSLACG00000005711.1"/>
</dbReference>
<evidence type="ECO:0000259" key="8">
    <source>
        <dbReference type="Pfam" id="PF01593"/>
    </source>
</evidence>
<dbReference type="GeneID" id="102353427"/>
<comment type="similarity">
    <text evidence="3">Belongs to the flavin monoamine oxidase family.</text>
</comment>
<accession>H3A9W6</accession>
<dbReference type="Gene3D" id="3.50.50.60">
    <property type="entry name" value="FAD/NAD(P)-binding domain"/>
    <property type="match status" value="1"/>
</dbReference>
<keyword evidence="10" id="KW-1185">Reference proteome</keyword>
<gene>
    <name evidence="9" type="primary">PAOX</name>
</gene>
<organism evidence="9 10">
    <name type="scientific">Latimeria chalumnae</name>
    <name type="common">Coelacanth</name>
    <dbReference type="NCBI Taxonomy" id="7897"/>
    <lineage>
        <taxon>Eukaryota</taxon>
        <taxon>Metazoa</taxon>
        <taxon>Chordata</taxon>
        <taxon>Craniata</taxon>
        <taxon>Vertebrata</taxon>
        <taxon>Euteleostomi</taxon>
        <taxon>Coelacanthiformes</taxon>
        <taxon>Coelacanthidae</taxon>
        <taxon>Latimeria</taxon>
    </lineage>
</organism>
<keyword evidence="7" id="KW-0560">Oxidoreductase</keyword>
<dbReference type="FunCoup" id="H3A9W6">
    <property type="interactions" value="700"/>
</dbReference>
<dbReference type="EMBL" id="AFYH01205215">
    <property type="status" value="NOT_ANNOTATED_CDS"/>
    <property type="molecule type" value="Genomic_DNA"/>
</dbReference>
<keyword evidence="5" id="KW-0285">Flavoprotein</keyword>
<reference evidence="9" key="2">
    <citation type="submission" date="2025-08" db="UniProtKB">
        <authorList>
            <consortium name="Ensembl"/>
        </authorList>
    </citation>
    <scope>IDENTIFICATION</scope>
</reference>
<dbReference type="eggNOG" id="KOG0685">
    <property type="taxonomic scope" value="Eukaryota"/>
</dbReference>
<dbReference type="InParanoid" id="H3A9W6"/>
<evidence type="ECO:0000313" key="10">
    <source>
        <dbReference type="Proteomes" id="UP000008672"/>
    </source>
</evidence>
<evidence type="ECO:0000256" key="1">
    <source>
        <dbReference type="ARBA" id="ARBA00001974"/>
    </source>
</evidence>
<dbReference type="InterPro" id="IPR050281">
    <property type="entry name" value="Flavin_monoamine_oxidase"/>
</dbReference>
<dbReference type="GeneTree" id="ENSGT00940000158274"/>
<comment type="cofactor">
    <cofactor evidence="1">
        <name>FAD</name>
        <dbReference type="ChEBI" id="CHEBI:57692"/>
    </cofactor>
</comment>
<feature type="domain" description="Amine oxidase" evidence="8">
    <location>
        <begin position="13"/>
        <end position="488"/>
    </location>
</feature>
<dbReference type="InterPro" id="IPR002937">
    <property type="entry name" value="Amino_oxidase"/>
</dbReference>
<dbReference type="Pfam" id="PF01593">
    <property type="entry name" value="Amino_oxidase"/>
    <property type="match status" value="1"/>
</dbReference>
<dbReference type="OMA" id="GTHSMDE"/>
<reference evidence="9" key="3">
    <citation type="submission" date="2025-09" db="UniProtKB">
        <authorList>
            <consortium name="Ensembl"/>
        </authorList>
    </citation>
    <scope>IDENTIFICATION</scope>
</reference>
<protein>
    <submittedName>
        <fullName evidence="9">Polyamine oxidase</fullName>
    </submittedName>
</protein>
<dbReference type="GO" id="GO:0046592">
    <property type="term" value="F:polyamine oxidase activity"/>
    <property type="evidence" value="ECO:0007669"/>
    <property type="project" value="TreeGrafter"/>
</dbReference>
<dbReference type="PANTHER" id="PTHR10742:SF405">
    <property type="entry name" value="PEROXISOMAL N(1)-ACETYL-SPERMINE_SPERMIDINE OXIDASE"/>
    <property type="match status" value="1"/>
</dbReference>
<dbReference type="OrthoDB" id="2019015at2759"/>
<dbReference type="KEGG" id="lcm:102353427"/>
<evidence type="ECO:0000256" key="5">
    <source>
        <dbReference type="ARBA" id="ARBA00022630"/>
    </source>
</evidence>
<proteinExistence type="inferred from homology"/>
<dbReference type="AlphaFoldDB" id="H3A9W6"/>
<reference evidence="10" key="1">
    <citation type="submission" date="2011-08" db="EMBL/GenBank/DDBJ databases">
        <title>The draft genome of Latimeria chalumnae.</title>
        <authorList>
            <person name="Di Palma F."/>
            <person name="Alfoldi J."/>
            <person name="Johnson J."/>
            <person name="Berlin A."/>
            <person name="Gnerre S."/>
            <person name="Jaffe D."/>
            <person name="MacCallum I."/>
            <person name="Young S."/>
            <person name="Walker B.J."/>
            <person name="Lander E."/>
            <person name="Lindblad-Toh K."/>
        </authorList>
    </citation>
    <scope>NUCLEOTIDE SEQUENCE [LARGE SCALE GENOMIC DNA]</scope>
    <source>
        <strain evidence="10">Wild caught</strain>
    </source>
</reference>
<evidence type="ECO:0000256" key="6">
    <source>
        <dbReference type="ARBA" id="ARBA00022827"/>
    </source>
</evidence>
<comment type="subcellular location">
    <subcellularLocation>
        <location evidence="2">Cytoplasm</location>
    </subcellularLocation>
</comment>
<dbReference type="EMBL" id="AFYH01205213">
    <property type="status" value="NOT_ANNOTATED_CDS"/>
    <property type="molecule type" value="Genomic_DNA"/>
</dbReference>
<dbReference type="STRING" id="7897.ENSLACP00000006437"/>
<evidence type="ECO:0000256" key="2">
    <source>
        <dbReference type="ARBA" id="ARBA00004496"/>
    </source>
</evidence>
<dbReference type="EMBL" id="AFYH01205214">
    <property type="status" value="NOT_ANNOTATED_CDS"/>
    <property type="molecule type" value="Genomic_DNA"/>
</dbReference>
<dbReference type="Bgee" id="ENSLACG00000005711">
    <property type="expression patterns" value="Expressed in mesonephros and 6 other cell types or tissues"/>
</dbReference>
<dbReference type="RefSeq" id="XP_006009316.1">
    <property type="nucleotide sequence ID" value="XM_006009254.3"/>
</dbReference>
<dbReference type="GO" id="GO:0005737">
    <property type="term" value="C:cytoplasm"/>
    <property type="evidence" value="ECO:0007669"/>
    <property type="project" value="UniProtKB-SubCell"/>
</dbReference>
<keyword evidence="6" id="KW-0274">FAD</keyword>
<keyword evidence="4" id="KW-0963">Cytoplasm</keyword>
<dbReference type="Proteomes" id="UP000008672">
    <property type="component" value="Unassembled WGS sequence"/>
</dbReference>
<dbReference type="PANTHER" id="PTHR10742">
    <property type="entry name" value="FLAVIN MONOAMINE OXIDASE"/>
    <property type="match status" value="1"/>
</dbReference>
<sequence>MEDCRVVIVGCGISGIGAAHRLLQAGFKDVRILEATGRSGGRIRTTGFGKGLVEIGANWIHGPSKKNPVFQLACHYRLLDDEATSEENQAIEVGGHLLYEPIILCSSGEKLSRQVVEPMEQLYLTVVEKSREFFLAGTEPVPSVGEFMRREIAESAKKWRVDTNTEQLRLALLNMMLKLECCISGTHSMNLVGLGAYGQYDMLPGLDCTFPGGYEGLTDALMKSFPKGTVSYNRPVKCIHWMGSYKGASFAKRTFPVLVECENRETVPADHVIVTVPLGFLKQHYQSLFQPQLPFSKAHSIQKMGFGTNNKIFLEFEEPFWEPDCQLIELVWEGESPLVSTTPNLRSDWIKKLAGFTVLQPPERYGHVICGWIAGHESEFMETLSDDEVSSCVTQVLRRFTGSPSLAPPKQILRTKWHSETYTRGSYSYTAVGCTEHDIDSITEPLPLQESGSKPLQILFAGEATHRTFYSTTHGALLSGWREAERLIHHYAQLQPHPFTAKL</sequence>
<dbReference type="Gene3D" id="3.90.660.10">
    <property type="match status" value="1"/>
</dbReference>
<evidence type="ECO:0000256" key="7">
    <source>
        <dbReference type="ARBA" id="ARBA00023002"/>
    </source>
</evidence>
<dbReference type="InterPro" id="IPR036188">
    <property type="entry name" value="FAD/NAD-bd_sf"/>
</dbReference>
<dbReference type="SUPFAM" id="SSF54373">
    <property type="entry name" value="FAD-linked reductases, C-terminal domain"/>
    <property type="match status" value="1"/>
</dbReference>
<dbReference type="GO" id="GO:0046203">
    <property type="term" value="P:spermidine catabolic process"/>
    <property type="evidence" value="ECO:0007669"/>
    <property type="project" value="TreeGrafter"/>
</dbReference>
<dbReference type="HOGENOM" id="CLU_004498_2_3_1"/>
<name>H3A9W6_LATCH</name>
<dbReference type="EMBL" id="AFYH01205216">
    <property type="status" value="NOT_ANNOTATED_CDS"/>
    <property type="molecule type" value="Genomic_DNA"/>
</dbReference>
<dbReference type="CTD" id="196743"/>
<evidence type="ECO:0000256" key="4">
    <source>
        <dbReference type="ARBA" id="ARBA00022490"/>
    </source>
</evidence>
<evidence type="ECO:0000313" key="9">
    <source>
        <dbReference type="Ensembl" id="ENSLACP00000006437.1"/>
    </source>
</evidence>
<dbReference type="SUPFAM" id="SSF51905">
    <property type="entry name" value="FAD/NAD(P)-binding domain"/>
    <property type="match status" value="1"/>
</dbReference>
<evidence type="ECO:0000256" key="3">
    <source>
        <dbReference type="ARBA" id="ARBA00005995"/>
    </source>
</evidence>